<dbReference type="SUPFAM" id="SSF56645">
    <property type="entry name" value="Acyl-CoA dehydrogenase NM domain-like"/>
    <property type="match status" value="1"/>
</dbReference>
<dbReference type="InterPro" id="IPR050741">
    <property type="entry name" value="Acyl-CoA_dehydrogenase"/>
</dbReference>
<dbReference type="GO" id="GO:0003995">
    <property type="term" value="F:acyl-CoA dehydrogenase activity"/>
    <property type="evidence" value="ECO:0007669"/>
    <property type="project" value="InterPro"/>
</dbReference>
<evidence type="ECO:0000256" key="1">
    <source>
        <dbReference type="ARBA" id="ARBA00001974"/>
    </source>
</evidence>
<dbReference type="InterPro" id="IPR009100">
    <property type="entry name" value="AcylCoA_DH/oxidase_NM_dom_sf"/>
</dbReference>
<dbReference type="FunFam" id="1.20.140.10:FF:000001">
    <property type="entry name" value="Acyl-CoA dehydrogenase"/>
    <property type="match status" value="1"/>
</dbReference>
<dbReference type="InterPro" id="IPR037069">
    <property type="entry name" value="AcylCoA_DH/ox_N_sf"/>
</dbReference>
<dbReference type="InterPro" id="IPR013786">
    <property type="entry name" value="AcylCoA_DH/ox_N"/>
</dbReference>
<dbReference type="Gene3D" id="1.10.540.10">
    <property type="entry name" value="Acyl-CoA dehydrogenase/oxidase, N-terminal domain"/>
    <property type="match status" value="1"/>
</dbReference>
<evidence type="ECO:0000259" key="8">
    <source>
        <dbReference type="Pfam" id="PF00441"/>
    </source>
</evidence>
<evidence type="ECO:0000256" key="7">
    <source>
        <dbReference type="RuleBase" id="RU362125"/>
    </source>
</evidence>
<evidence type="ECO:0000256" key="4">
    <source>
        <dbReference type="ARBA" id="ARBA00022630"/>
    </source>
</evidence>
<dbReference type="SUPFAM" id="SSF47203">
    <property type="entry name" value="Acyl-CoA dehydrogenase C-terminal domain-like"/>
    <property type="match status" value="1"/>
</dbReference>
<dbReference type="EMBL" id="JAGQHR010000065">
    <property type="protein sequence ID" value="MCA9726771.1"/>
    <property type="molecule type" value="Genomic_DNA"/>
</dbReference>
<sequence>MPDLKSIRIFLDEPHHALARKAQAFCEEEIGPLPSATDDTEAREQAGFLLERMGLAGLYAPIGTQDLRGCCLVRETLAAASPLADAVFALQALGSMPILIAGTEEQQQAWLDRSLAGDVMTAFAMTEPDAGSDVASMTTSATLDGEEYTLEGTKSFISNAGLADVYCVFAVTDPARGSKGISCFLVPADAPGFRFIRPQILSSPHPLGEIGFDDCRIPVSNLLGREGEGLKLGLATLDRLRPTVGAAACGMAERALREASRHALVRQQFGKRLADFQLIQEKLARMHLDLTAARLLVYRAAWEKDQGAARIPVESAMAKAFATEAAQRIVDDAVQIQGGRGVLADNIVEHLYRAVRALRIYEGTTEVQHLILAGHWLREFEAKDRQRDGDGSGREHP</sequence>
<keyword evidence="5 7" id="KW-0274">FAD</keyword>
<dbReference type="PANTHER" id="PTHR48083">
    <property type="entry name" value="MEDIUM-CHAIN SPECIFIC ACYL-COA DEHYDROGENASE, MITOCHONDRIAL-RELATED"/>
    <property type="match status" value="1"/>
</dbReference>
<proteinExistence type="inferred from homology"/>
<dbReference type="InterPro" id="IPR009075">
    <property type="entry name" value="AcylCo_DH/oxidase_C"/>
</dbReference>
<dbReference type="AlphaFoldDB" id="A0A956LZ38"/>
<comment type="similarity">
    <text evidence="2 7">Belongs to the acyl-CoA dehydrogenase family.</text>
</comment>
<evidence type="ECO:0000313" key="12">
    <source>
        <dbReference type="Proteomes" id="UP000697710"/>
    </source>
</evidence>
<feature type="domain" description="Acyl-CoA dehydrogenase/oxidase C-terminal" evidence="8">
    <location>
        <begin position="227"/>
        <end position="373"/>
    </location>
</feature>
<evidence type="ECO:0000259" key="10">
    <source>
        <dbReference type="Pfam" id="PF02771"/>
    </source>
</evidence>
<dbReference type="PROSITE" id="PS00072">
    <property type="entry name" value="ACYL_COA_DH_1"/>
    <property type="match status" value="1"/>
</dbReference>
<reference evidence="11" key="1">
    <citation type="submission" date="2020-04" db="EMBL/GenBank/DDBJ databases">
        <authorList>
            <person name="Zhang T."/>
        </authorList>
    </citation>
    <scope>NUCLEOTIDE SEQUENCE</scope>
    <source>
        <strain evidence="11">HKST-UBA01</strain>
    </source>
</reference>
<name>A0A956LZ38_UNCEI</name>
<reference evidence="11" key="2">
    <citation type="journal article" date="2021" name="Microbiome">
        <title>Successional dynamics and alternative stable states in a saline activated sludge microbial community over 9 years.</title>
        <authorList>
            <person name="Wang Y."/>
            <person name="Ye J."/>
            <person name="Ju F."/>
            <person name="Liu L."/>
            <person name="Boyd J.A."/>
            <person name="Deng Y."/>
            <person name="Parks D.H."/>
            <person name="Jiang X."/>
            <person name="Yin X."/>
            <person name="Woodcroft B.J."/>
            <person name="Tyson G.W."/>
            <person name="Hugenholtz P."/>
            <person name="Polz M.F."/>
            <person name="Zhang T."/>
        </authorList>
    </citation>
    <scope>NUCLEOTIDE SEQUENCE</scope>
    <source>
        <strain evidence="11">HKST-UBA01</strain>
    </source>
</reference>
<feature type="domain" description="Acyl-CoA dehydrogenase/oxidase N-terminal" evidence="10">
    <location>
        <begin position="13"/>
        <end position="117"/>
    </location>
</feature>
<dbReference type="Pfam" id="PF02770">
    <property type="entry name" value="Acyl-CoA_dh_M"/>
    <property type="match status" value="1"/>
</dbReference>
<gene>
    <name evidence="11" type="ORF">KC729_03745</name>
</gene>
<evidence type="ECO:0000256" key="6">
    <source>
        <dbReference type="ARBA" id="ARBA00023002"/>
    </source>
</evidence>
<evidence type="ECO:0000256" key="2">
    <source>
        <dbReference type="ARBA" id="ARBA00009347"/>
    </source>
</evidence>
<dbReference type="Gene3D" id="2.40.110.10">
    <property type="entry name" value="Butyryl-CoA Dehydrogenase, subunit A, domain 2"/>
    <property type="match status" value="1"/>
</dbReference>
<dbReference type="GO" id="GO:0005737">
    <property type="term" value="C:cytoplasm"/>
    <property type="evidence" value="ECO:0007669"/>
    <property type="project" value="TreeGrafter"/>
</dbReference>
<dbReference type="GO" id="GO:0033539">
    <property type="term" value="P:fatty acid beta-oxidation using acyl-CoA dehydrogenase"/>
    <property type="evidence" value="ECO:0007669"/>
    <property type="project" value="TreeGrafter"/>
</dbReference>
<accession>A0A956LZ38</accession>
<protein>
    <recommendedName>
        <fullName evidence="3">Medium-chain specific acyl-CoA dehydrogenase, mitochondrial</fullName>
    </recommendedName>
</protein>
<evidence type="ECO:0000259" key="9">
    <source>
        <dbReference type="Pfam" id="PF02770"/>
    </source>
</evidence>
<dbReference type="InterPro" id="IPR036250">
    <property type="entry name" value="AcylCo_DH-like_C"/>
</dbReference>
<organism evidence="11 12">
    <name type="scientific">Eiseniibacteriota bacterium</name>
    <dbReference type="NCBI Taxonomy" id="2212470"/>
    <lineage>
        <taxon>Bacteria</taxon>
        <taxon>Candidatus Eiseniibacteriota</taxon>
    </lineage>
</organism>
<dbReference type="InterPro" id="IPR006089">
    <property type="entry name" value="Acyl-CoA_DH_CS"/>
</dbReference>
<comment type="cofactor">
    <cofactor evidence="1 7">
        <name>FAD</name>
        <dbReference type="ChEBI" id="CHEBI:57692"/>
    </cofactor>
</comment>
<dbReference type="Pfam" id="PF00441">
    <property type="entry name" value="Acyl-CoA_dh_1"/>
    <property type="match status" value="1"/>
</dbReference>
<dbReference type="FunFam" id="2.40.110.10:FF:000002">
    <property type="entry name" value="Acyl-CoA dehydrogenase fadE12"/>
    <property type="match status" value="1"/>
</dbReference>
<dbReference type="InterPro" id="IPR006091">
    <property type="entry name" value="Acyl-CoA_Oxase/DH_mid-dom"/>
</dbReference>
<dbReference type="GO" id="GO:0050660">
    <property type="term" value="F:flavin adenine dinucleotide binding"/>
    <property type="evidence" value="ECO:0007669"/>
    <property type="project" value="InterPro"/>
</dbReference>
<evidence type="ECO:0000313" key="11">
    <source>
        <dbReference type="EMBL" id="MCA9726771.1"/>
    </source>
</evidence>
<feature type="domain" description="Acyl-CoA oxidase/dehydrogenase middle" evidence="9">
    <location>
        <begin position="122"/>
        <end position="215"/>
    </location>
</feature>
<dbReference type="PANTHER" id="PTHR48083:SF2">
    <property type="entry name" value="MEDIUM-CHAIN SPECIFIC ACYL-COA DEHYDROGENASE, MITOCHONDRIAL"/>
    <property type="match status" value="1"/>
</dbReference>
<dbReference type="Gene3D" id="1.20.140.10">
    <property type="entry name" value="Butyryl-CoA Dehydrogenase, subunit A, domain 3"/>
    <property type="match status" value="1"/>
</dbReference>
<evidence type="ECO:0000256" key="5">
    <source>
        <dbReference type="ARBA" id="ARBA00022827"/>
    </source>
</evidence>
<keyword evidence="6 7" id="KW-0560">Oxidoreductase</keyword>
<dbReference type="Proteomes" id="UP000697710">
    <property type="component" value="Unassembled WGS sequence"/>
</dbReference>
<dbReference type="InterPro" id="IPR046373">
    <property type="entry name" value="Acyl-CoA_Oxase/DH_mid-dom_sf"/>
</dbReference>
<dbReference type="Pfam" id="PF02771">
    <property type="entry name" value="Acyl-CoA_dh_N"/>
    <property type="match status" value="1"/>
</dbReference>
<keyword evidence="4 7" id="KW-0285">Flavoprotein</keyword>
<evidence type="ECO:0000256" key="3">
    <source>
        <dbReference type="ARBA" id="ARBA00019125"/>
    </source>
</evidence>
<comment type="caution">
    <text evidence="11">The sequence shown here is derived from an EMBL/GenBank/DDBJ whole genome shotgun (WGS) entry which is preliminary data.</text>
</comment>